<keyword evidence="2 7" id="KW-0673">Quorum sensing</keyword>
<keyword evidence="5 7" id="KW-0071">Autoinducer synthesis</keyword>
<dbReference type="AlphaFoldDB" id="W4HQV3"/>
<dbReference type="PANTHER" id="PTHR39322:SF1">
    <property type="entry name" value="ISOVALERYL-HOMOSERINE LACTONE SYNTHASE"/>
    <property type="match status" value="1"/>
</dbReference>
<dbReference type="PROSITE" id="PS51187">
    <property type="entry name" value="AUTOINDUCER_SYNTH_2"/>
    <property type="match status" value="1"/>
</dbReference>
<reference evidence="9 10" key="1">
    <citation type="journal article" date="2014" name="Antonie Van Leeuwenhoek">
        <title>Roseivivax atlanticus sp. nov., isolated from surface seawater of the Atlantic Ocean.</title>
        <authorList>
            <person name="Li G."/>
            <person name="Lai Q."/>
            <person name="Liu X."/>
            <person name="Sun F."/>
            <person name="Shao Z."/>
        </authorList>
    </citation>
    <scope>NUCLEOTIDE SEQUENCE [LARGE SCALE GENOMIC DNA]</scope>
    <source>
        <strain evidence="9 10">22II-s10s</strain>
    </source>
</reference>
<keyword evidence="4 8" id="KW-0949">S-adenosyl-L-methionine</keyword>
<comment type="caution">
    <text evidence="9">The sequence shown here is derived from an EMBL/GenBank/DDBJ whole genome shotgun (WGS) entry which is preliminary data.</text>
</comment>
<proteinExistence type="inferred from homology"/>
<organism evidence="9 10">
    <name type="scientific">Roseivivax marinus</name>
    <dbReference type="NCBI Taxonomy" id="1379903"/>
    <lineage>
        <taxon>Bacteria</taxon>
        <taxon>Pseudomonadati</taxon>
        <taxon>Pseudomonadota</taxon>
        <taxon>Alphaproteobacteria</taxon>
        <taxon>Rhodobacterales</taxon>
        <taxon>Roseobacteraceae</taxon>
        <taxon>Roseivivax</taxon>
    </lineage>
</organism>
<sequence length="294" mass="32244">MIIVLDALNRDIFADIMRDVFALRARVFRDRLGWDVQVNEEGLEIDVFDGLDPAYVVSLDDEGRVVGTMRLLQTTGPHMMTDVFAELLDGEPALRDPQVWEATRFCIDTERLGRGAGRNTVSYVTSEIMVGAFEYAMQAGVTDAVAVIDPVMNRLMRRSGNAPYDYLGSAKPMGKVVAMAALMDASAERVASIREFAGIEGDVFGTEEEIRTMFTVTHPEVRKTATPVAPAGSASDAAQNPLVALAIYCRDQLQAARTDEEREAAQALVSEIARSVPKSVWSEIRNALPEHMTA</sequence>
<protein>
    <recommendedName>
        <fullName evidence="1 8">Acyl-homoserine-lactone synthase</fullName>
        <ecNumber evidence="1 8">2.3.1.184</ecNumber>
    </recommendedName>
    <alternativeName>
        <fullName evidence="8">Autoinducer synthesis protein</fullName>
    </alternativeName>
</protein>
<dbReference type="Pfam" id="PF00765">
    <property type="entry name" value="Autoind_synth"/>
    <property type="match status" value="1"/>
</dbReference>
<dbReference type="SUPFAM" id="SSF55729">
    <property type="entry name" value="Acyl-CoA N-acyltransferases (Nat)"/>
    <property type="match status" value="1"/>
</dbReference>
<evidence type="ECO:0000256" key="7">
    <source>
        <dbReference type="PROSITE-ProRule" id="PRU00533"/>
    </source>
</evidence>
<dbReference type="GO" id="GO:0009372">
    <property type="term" value="P:quorum sensing"/>
    <property type="evidence" value="ECO:0007669"/>
    <property type="project" value="UniProtKB-UniRule"/>
</dbReference>
<dbReference type="EC" id="2.3.1.184" evidence="1 8"/>
<dbReference type="PANTHER" id="PTHR39322">
    <property type="entry name" value="ACYL-HOMOSERINE-LACTONE SYNTHASE"/>
    <property type="match status" value="1"/>
</dbReference>
<accession>W4HQV3</accession>
<evidence type="ECO:0000256" key="8">
    <source>
        <dbReference type="RuleBase" id="RU361135"/>
    </source>
</evidence>
<evidence type="ECO:0000256" key="6">
    <source>
        <dbReference type="ARBA" id="ARBA00048576"/>
    </source>
</evidence>
<gene>
    <name evidence="9" type="ORF">ATO8_01190</name>
</gene>
<dbReference type="eggNOG" id="COG3916">
    <property type="taxonomic scope" value="Bacteria"/>
</dbReference>
<keyword evidence="10" id="KW-1185">Reference proteome</keyword>
<dbReference type="GO" id="GO:0007165">
    <property type="term" value="P:signal transduction"/>
    <property type="evidence" value="ECO:0007669"/>
    <property type="project" value="TreeGrafter"/>
</dbReference>
<evidence type="ECO:0000313" key="10">
    <source>
        <dbReference type="Proteomes" id="UP000019063"/>
    </source>
</evidence>
<comment type="similarity">
    <text evidence="7 8">Belongs to the autoinducer synthase family.</text>
</comment>
<name>W4HQV3_9RHOB</name>
<dbReference type="Gene3D" id="3.40.630.30">
    <property type="match status" value="1"/>
</dbReference>
<dbReference type="EMBL" id="AQQW01000001">
    <property type="protein sequence ID" value="ETW14481.1"/>
    <property type="molecule type" value="Genomic_DNA"/>
</dbReference>
<comment type="catalytic activity">
    <reaction evidence="6 8">
        <text>a fatty acyl-[ACP] + S-adenosyl-L-methionine = an N-acyl-L-homoserine lactone + S-methyl-5'-thioadenosine + holo-[ACP] + H(+)</text>
        <dbReference type="Rhea" id="RHEA:10096"/>
        <dbReference type="Rhea" id="RHEA-COMP:9685"/>
        <dbReference type="Rhea" id="RHEA-COMP:14125"/>
        <dbReference type="ChEBI" id="CHEBI:15378"/>
        <dbReference type="ChEBI" id="CHEBI:17509"/>
        <dbReference type="ChEBI" id="CHEBI:55474"/>
        <dbReference type="ChEBI" id="CHEBI:59789"/>
        <dbReference type="ChEBI" id="CHEBI:64479"/>
        <dbReference type="ChEBI" id="CHEBI:138651"/>
        <dbReference type="EC" id="2.3.1.184"/>
    </reaction>
</comment>
<dbReference type="InterPro" id="IPR018311">
    <property type="entry name" value="Autoind_synth_CS"/>
</dbReference>
<evidence type="ECO:0000256" key="4">
    <source>
        <dbReference type="ARBA" id="ARBA00022691"/>
    </source>
</evidence>
<dbReference type="PRINTS" id="PR01549">
    <property type="entry name" value="AUTOINDCRSYN"/>
</dbReference>
<evidence type="ECO:0000256" key="3">
    <source>
        <dbReference type="ARBA" id="ARBA00022679"/>
    </source>
</evidence>
<dbReference type="InterPro" id="IPR001690">
    <property type="entry name" value="Autoind_synthase"/>
</dbReference>
<evidence type="ECO:0000256" key="5">
    <source>
        <dbReference type="ARBA" id="ARBA00022929"/>
    </source>
</evidence>
<dbReference type="PROSITE" id="PS00949">
    <property type="entry name" value="AUTOINDUCER_SYNTH_1"/>
    <property type="match status" value="1"/>
</dbReference>
<dbReference type="InterPro" id="IPR016181">
    <property type="entry name" value="Acyl_CoA_acyltransferase"/>
</dbReference>
<keyword evidence="3 8" id="KW-0808">Transferase</keyword>
<dbReference type="PATRIC" id="fig|1317118.6.peg.247"/>
<dbReference type="STRING" id="1379903.ATO8_01190"/>
<evidence type="ECO:0000313" key="9">
    <source>
        <dbReference type="EMBL" id="ETW14481.1"/>
    </source>
</evidence>
<dbReference type="GO" id="GO:0061579">
    <property type="term" value="F:N-acyl homoserine lactone synthase activity"/>
    <property type="evidence" value="ECO:0007669"/>
    <property type="project" value="UniProtKB-UniRule"/>
</dbReference>
<dbReference type="Proteomes" id="UP000019063">
    <property type="component" value="Unassembled WGS sequence"/>
</dbReference>
<evidence type="ECO:0000256" key="1">
    <source>
        <dbReference type="ARBA" id="ARBA00012340"/>
    </source>
</evidence>
<evidence type="ECO:0000256" key="2">
    <source>
        <dbReference type="ARBA" id="ARBA00022654"/>
    </source>
</evidence>